<comment type="similarity">
    <text evidence="2">Belongs to the bacterial solute-binding protein 8 family.</text>
</comment>
<name>A0A4Q9KEM4_9ACTN</name>
<dbReference type="PANTHER" id="PTHR30532">
    <property type="entry name" value="IRON III DICITRATE-BINDING PERIPLASMIC PROTEIN"/>
    <property type="match status" value="1"/>
</dbReference>
<dbReference type="InterPro" id="IPR051313">
    <property type="entry name" value="Bact_iron-sidero_bind"/>
</dbReference>
<evidence type="ECO:0000313" key="8">
    <source>
        <dbReference type="Proteomes" id="UP000292373"/>
    </source>
</evidence>
<dbReference type="SUPFAM" id="SSF53807">
    <property type="entry name" value="Helical backbone' metal receptor"/>
    <property type="match status" value="1"/>
</dbReference>
<dbReference type="PANTHER" id="PTHR30532:SF28">
    <property type="entry name" value="PETROBACTIN-BINDING PROTEIN YCLQ"/>
    <property type="match status" value="1"/>
</dbReference>
<dbReference type="EMBL" id="SDMQ01000006">
    <property type="protein sequence ID" value="TBT84999.1"/>
    <property type="molecule type" value="Genomic_DNA"/>
</dbReference>
<comment type="subcellular location">
    <subcellularLocation>
        <location evidence="1">Cell envelope</location>
    </subcellularLocation>
</comment>
<comment type="caution">
    <text evidence="7">The sequence shown here is derived from an EMBL/GenBank/DDBJ whole genome shotgun (WGS) entry which is preliminary data.</text>
</comment>
<protein>
    <submittedName>
        <fullName evidence="7">Siderophore ABC transporter substrate-binding protein</fullName>
    </submittedName>
</protein>
<dbReference type="Proteomes" id="UP000292373">
    <property type="component" value="Unassembled WGS sequence"/>
</dbReference>
<evidence type="ECO:0000313" key="7">
    <source>
        <dbReference type="EMBL" id="TBT84999.1"/>
    </source>
</evidence>
<evidence type="ECO:0000256" key="1">
    <source>
        <dbReference type="ARBA" id="ARBA00004196"/>
    </source>
</evidence>
<dbReference type="OrthoDB" id="9793175at2"/>
<accession>A0A4Q9KEM4</accession>
<dbReference type="PROSITE" id="PS50983">
    <property type="entry name" value="FE_B12_PBP"/>
    <property type="match status" value="1"/>
</dbReference>
<evidence type="ECO:0000256" key="5">
    <source>
        <dbReference type="SAM" id="SignalP"/>
    </source>
</evidence>
<feature type="chain" id="PRO_5038990488" evidence="5">
    <location>
        <begin position="20"/>
        <end position="320"/>
    </location>
</feature>
<dbReference type="CDD" id="cd01140">
    <property type="entry name" value="FatB"/>
    <property type="match status" value="1"/>
</dbReference>
<evidence type="ECO:0000256" key="3">
    <source>
        <dbReference type="ARBA" id="ARBA00022448"/>
    </source>
</evidence>
<evidence type="ECO:0000256" key="4">
    <source>
        <dbReference type="ARBA" id="ARBA00022729"/>
    </source>
</evidence>
<dbReference type="Gene3D" id="3.40.50.1980">
    <property type="entry name" value="Nitrogenase molybdenum iron protein domain"/>
    <property type="match status" value="2"/>
</dbReference>
<dbReference type="AlphaFoldDB" id="A0A4Q9KEM4"/>
<keyword evidence="8" id="KW-1185">Reference proteome</keyword>
<dbReference type="GO" id="GO:1901678">
    <property type="term" value="P:iron coordination entity transport"/>
    <property type="evidence" value="ECO:0007669"/>
    <property type="project" value="UniProtKB-ARBA"/>
</dbReference>
<dbReference type="GO" id="GO:0030288">
    <property type="term" value="C:outer membrane-bounded periplasmic space"/>
    <property type="evidence" value="ECO:0007669"/>
    <property type="project" value="TreeGrafter"/>
</dbReference>
<keyword evidence="4 5" id="KW-0732">Signal</keyword>
<evidence type="ECO:0000256" key="2">
    <source>
        <dbReference type="ARBA" id="ARBA00008814"/>
    </source>
</evidence>
<feature type="signal peptide" evidence="5">
    <location>
        <begin position="1"/>
        <end position="19"/>
    </location>
</feature>
<dbReference type="PROSITE" id="PS51257">
    <property type="entry name" value="PROKAR_LIPOPROTEIN"/>
    <property type="match status" value="1"/>
</dbReference>
<proteinExistence type="inferred from homology"/>
<keyword evidence="3" id="KW-0813">Transport</keyword>
<feature type="domain" description="Fe/B12 periplasmic-binding" evidence="6">
    <location>
        <begin position="60"/>
        <end position="320"/>
    </location>
</feature>
<dbReference type="RefSeq" id="WP_131167912.1">
    <property type="nucleotide sequence ID" value="NZ_SDMQ01000006.1"/>
</dbReference>
<organism evidence="7 8">
    <name type="scientific">Propioniciclava sinopodophylli</name>
    <dbReference type="NCBI Taxonomy" id="1837344"/>
    <lineage>
        <taxon>Bacteria</taxon>
        <taxon>Bacillati</taxon>
        <taxon>Actinomycetota</taxon>
        <taxon>Actinomycetes</taxon>
        <taxon>Propionibacteriales</taxon>
        <taxon>Propionibacteriaceae</taxon>
        <taxon>Propioniciclava</taxon>
    </lineage>
</organism>
<dbReference type="Pfam" id="PF01497">
    <property type="entry name" value="Peripla_BP_2"/>
    <property type="match status" value="1"/>
</dbReference>
<dbReference type="InterPro" id="IPR002491">
    <property type="entry name" value="ABC_transptr_periplasmic_BD"/>
</dbReference>
<gene>
    <name evidence="7" type="ORF">ET989_07440</name>
</gene>
<dbReference type="InterPro" id="IPR033870">
    <property type="entry name" value="FatB"/>
</dbReference>
<sequence>MNRLTRVALPAVVATLALAGCSASSATPAGSTAAPSDSAPSTISITHKQGTAEVTKNPAKVVVLDWAALDTMDELDLEDRVVGIAQSAAMPKALDTYAAVKTVGTAQEPDLEAIAALDPDAIIISGRSAAKYAELNQVAPTIDLSSDNAKPIESLKTSTQALGDLFDVRAEADAELAELDKVIADAKGAVKTDARSLILLTSGGKVSAFGPGARFGGLIHDVLGVPAASTDLEASQHGQAVSFEFIAETNPEVLFVIDRDAAIGQEGAAAKQVLDNPLVARTPAWTNDKVVYLDGSDWYTIGFGLDSTERMVKAVQDALS</sequence>
<evidence type="ECO:0000259" key="6">
    <source>
        <dbReference type="PROSITE" id="PS50983"/>
    </source>
</evidence>
<reference evidence="7 8" key="1">
    <citation type="submission" date="2019-01" db="EMBL/GenBank/DDBJ databases">
        <title>Lactibacter flavus gen. nov., sp. nov., a novel bacterium of the family Propionibacteriaceae isolated from raw milk and dairy products.</title>
        <authorList>
            <person name="Huptas C."/>
            <person name="Wenning M."/>
            <person name="Breitenwieser F."/>
            <person name="Doll E."/>
            <person name="Von Neubeck M."/>
            <person name="Busse H.-J."/>
            <person name="Scherer S."/>
        </authorList>
    </citation>
    <scope>NUCLEOTIDE SEQUENCE [LARGE SCALE GENOMIC DNA]</scope>
    <source>
        <strain evidence="7 8">KCTC 33808</strain>
    </source>
</reference>